<feature type="compositionally biased region" description="Basic and acidic residues" evidence="1">
    <location>
        <begin position="17"/>
        <end position="30"/>
    </location>
</feature>
<keyword evidence="3" id="KW-1185">Reference proteome</keyword>
<name>A0ABP0X456_9BRYO</name>
<evidence type="ECO:0000313" key="2">
    <source>
        <dbReference type="EMBL" id="CAK9272771.1"/>
    </source>
</evidence>
<protein>
    <submittedName>
        <fullName evidence="2">Uncharacterized protein</fullName>
    </submittedName>
</protein>
<dbReference type="EMBL" id="OZ020100">
    <property type="protein sequence ID" value="CAK9272771.1"/>
    <property type="molecule type" value="Genomic_DNA"/>
</dbReference>
<reference evidence="2" key="1">
    <citation type="submission" date="2024-02" db="EMBL/GenBank/DDBJ databases">
        <authorList>
            <consortium name="ELIXIR-Norway"/>
            <consortium name="Elixir Norway"/>
        </authorList>
    </citation>
    <scope>NUCLEOTIDE SEQUENCE</scope>
</reference>
<organism evidence="2 3">
    <name type="scientific">Sphagnum jensenii</name>
    <dbReference type="NCBI Taxonomy" id="128206"/>
    <lineage>
        <taxon>Eukaryota</taxon>
        <taxon>Viridiplantae</taxon>
        <taxon>Streptophyta</taxon>
        <taxon>Embryophyta</taxon>
        <taxon>Bryophyta</taxon>
        <taxon>Sphagnophytina</taxon>
        <taxon>Sphagnopsida</taxon>
        <taxon>Sphagnales</taxon>
        <taxon>Sphagnaceae</taxon>
        <taxon>Sphagnum</taxon>
    </lineage>
</organism>
<sequence>MSFTEVSQDIRGVAPGEEEHQLNSGHKHESFNGNSTFFCTSSLQDNKRRLLPYFCGALVSFRYQQATVHASLQ</sequence>
<gene>
    <name evidence="2" type="ORF">CSSPJE1EN1_LOCUS18249</name>
</gene>
<evidence type="ECO:0000256" key="1">
    <source>
        <dbReference type="SAM" id="MobiDB-lite"/>
    </source>
</evidence>
<accession>A0ABP0X456</accession>
<proteinExistence type="predicted"/>
<evidence type="ECO:0000313" key="3">
    <source>
        <dbReference type="Proteomes" id="UP001497444"/>
    </source>
</evidence>
<dbReference type="Proteomes" id="UP001497444">
    <property type="component" value="Chromosome 5"/>
</dbReference>
<feature type="region of interest" description="Disordered" evidence="1">
    <location>
        <begin position="1"/>
        <end position="32"/>
    </location>
</feature>